<dbReference type="Pfam" id="PF01814">
    <property type="entry name" value="Hemerythrin"/>
    <property type="match status" value="1"/>
</dbReference>
<proteinExistence type="predicted"/>
<evidence type="ECO:0000313" key="2">
    <source>
        <dbReference type="EMBL" id="UZE96868.1"/>
    </source>
</evidence>
<dbReference type="PANTHER" id="PTHR39966">
    <property type="entry name" value="BLL2471 PROTEIN-RELATED"/>
    <property type="match status" value="1"/>
</dbReference>
<organism evidence="2 3">
    <name type="scientific">Alkalimarinus alittae</name>
    <dbReference type="NCBI Taxonomy" id="2961619"/>
    <lineage>
        <taxon>Bacteria</taxon>
        <taxon>Pseudomonadati</taxon>
        <taxon>Pseudomonadota</taxon>
        <taxon>Gammaproteobacteria</taxon>
        <taxon>Alteromonadales</taxon>
        <taxon>Alteromonadaceae</taxon>
        <taxon>Alkalimarinus</taxon>
    </lineage>
</organism>
<gene>
    <name evidence="2" type="ORF">NKI27_03715</name>
</gene>
<dbReference type="Proteomes" id="UP001163739">
    <property type="component" value="Chromosome"/>
</dbReference>
<dbReference type="Gene3D" id="1.20.120.520">
    <property type="entry name" value="nmb1532 protein domain like"/>
    <property type="match status" value="1"/>
</dbReference>
<dbReference type="RefSeq" id="WP_265048353.1">
    <property type="nucleotide sequence ID" value="NZ_CP100390.1"/>
</dbReference>
<dbReference type="InterPro" id="IPR012312">
    <property type="entry name" value="Hemerythrin-like"/>
</dbReference>
<sequence length="152" mass="16983">MSSISELMTDDHRSCDEIYANAEEAIAAGKFDSGLALWMEFSNRVEQHFTLEEQTLFPGFEEATGMRAGPTMVMRGEHLQMREMLKSITAAIEGKDADDALGQCESLMIFMQQHNMKEEQVLYPMLNDALPKEETEQKISSALVAVQNVTSG</sequence>
<accession>A0ABY6N414</accession>
<name>A0ABY6N414_9ALTE</name>
<reference evidence="2" key="1">
    <citation type="submission" date="2022-06" db="EMBL/GenBank/DDBJ databases">
        <title>Alkalimarinus sp. nov., isolated from gut of a Alitta virens.</title>
        <authorList>
            <person name="Yang A.I."/>
            <person name="Shin N.-R."/>
        </authorList>
    </citation>
    <scope>NUCLEOTIDE SEQUENCE</scope>
    <source>
        <strain evidence="2">A2M4</strain>
    </source>
</reference>
<dbReference type="PANTHER" id="PTHR39966:SF3">
    <property type="entry name" value="DUF438 DOMAIN-CONTAINING PROTEIN"/>
    <property type="match status" value="1"/>
</dbReference>
<feature type="domain" description="Hemerythrin-like" evidence="1">
    <location>
        <begin position="4"/>
        <end position="126"/>
    </location>
</feature>
<evidence type="ECO:0000313" key="3">
    <source>
        <dbReference type="Proteomes" id="UP001163739"/>
    </source>
</evidence>
<protein>
    <submittedName>
        <fullName evidence="2">Hemerythrin domain-containing protein</fullName>
    </submittedName>
</protein>
<keyword evidence="3" id="KW-1185">Reference proteome</keyword>
<evidence type="ECO:0000259" key="1">
    <source>
        <dbReference type="Pfam" id="PF01814"/>
    </source>
</evidence>
<dbReference type="EMBL" id="CP100390">
    <property type="protein sequence ID" value="UZE96868.1"/>
    <property type="molecule type" value="Genomic_DNA"/>
</dbReference>